<dbReference type="Gene3D" id="3.40.50.300">
    <property type="entry name" value="P-loop containing nucleotide triphosphate hydrolases"/>
    <property type="match status" value="1"/>
</dbReference>
<evidence type="ECO:0000313" key="1">
    <source>
        <dbReference type="EMBL" id="CAJ1375845.1"/>
    </source>
</evidence>
<keyword evidence="2" id="KW-1185">Reference proteome</keyword>
<reference evidence="1" key="1">
    <citation type="submission" date="2023-08" db="EMBL/GenBank/DDBJ databases">
        <authorList>
            <person name="Chen Y."/>
            <person name="Shah S."/>
            <person name="Dougan E. K."/>
            <person name="Thang M."/>
            <person name="Chan C."/>
        </authorList>
    </citation>
    <scope>NUCLEOTIDE SEQUENCE</scope>
</reference>
<comment type="caution">
    <text evidence="1">The sequence shown here is derived from an EMBL/GenBank/DDBJ whole genome shotgun (WGS) entry which is preliminary data.</text>
</comment>
<dbReference type="AlphaFoldDB" id="A0AA36HUZ6"/>
<name>A0AA36HUZ6_9DINO</name>
<dbReference type="Proteomes" id="UP001178507">
    <property type="component" value="Unassembled WGS sequence"/>
</dbReference>
<protein>
    <submittedName>
        <fullName evidence="1">Uncharacterized protein</fullName>
    </submittedName>
</protein>
<dbReference type="EMBL" id="CAUJNA010000343">
    <property type="protein sequence ID" value="CAJ1375845.1"/>
    <property type="molecule type" value="Genomic_DNA"/>
</dbReference>
<organism evidence="1 2">
    <name type="scientific">Effrenium voratum</name>
    <dbReference type="NCBI Taxonomy" id="2562239"/>
    <lineage>
        <taxon>Eukaryota</taxon>
        <taxon>Sar</taxon>
        <taxon>Alveolata</taxon>
        <taxon>Dinophyceae</taxon>
        <taxon>Suessiales</taxon>
        <taxon>Symbiodiniaceae</taxon>
        <taxon>Effrenium</taxon>
    </lineage>
</organism>
<accession>A0AA36HUZ6</accession>
<gene>
    <name evidence="1" type="ORF">EVOR1521_LOCUS5036</name>
</gene>
<proteinExistence type="predicted"/>
<dbReference type="SUPFAM" id="SSF52540">
    <property type="entry name" value="P-loop containing nucleoside triphosphate hydrolases"/>
    <property type="match status" value="1"/>
</dbReference>
<dbReference type="InterPro" id="IPR027417">
    <property type="entry name" value="P-loop_NTPase"/>
</dbReference>
<evidence type="ECO:0000313" key="2">
    <source>
        <dbReference type="Proteomes" id="UP001178507"/>
    </source>
</evidence>
<sequence length="198" mass="21058">MARETQALVSFQVLVIGSRGAGKSTLLRAALNDAADGAAYEELADGVQTRKIACQHNAFSAVVDFIEFPADERYVALLPYFGCSAAAVALVVNISDPNGYPDLCSRLAALGSPPPCGLLAVQGSLPASVASGEERKRLEPLRDVATRWGLKFLRFESLEQLGRARLLHAVCDLVLGDVPEGADAMHLLGRRVTRGKAL</sequence>